<evidence type="ECO:0000313" key="5">
    <source>
        <dbReference type="EMBL" id="MFC5456165.1"/>
    </source>
</evidence>
<evidence type="ECO:0000259" key="4">
    <source>
        <dbReference type="SMART" id="SM00563"/>
    </source>
</evidence>
<dbReference type="GO" id="GO:0016746">
    <property type="term" value="F:acyltransferase activity"/>
    <property type="evidence" value="ECO:0007669"/>
    <property type="project" value="UniProtKB-KW"/>
</dbReference>
<proteinExistence type="predicted"/>
<dbReference type="EMBL" id="JBHSMQ010000005">
    <property type="protein sequence ID" value="MFC5456165.1"/>
    <property type="molecule type" value="Genomic_DNA"/>
</dbReference>
<feature type="domain" description="Phospholipid/glycerol acyltransferase" evidence="4">
    <location>
        <begin position="30"/>
        <end position="151"/>
    </location>
</feature>
<organism evidence="5 6">
    <name type="scientific">Prosthecobacter fluviatilis</name>
    <dbReference type="NCBI Taxonomy" id="445931"/>
    <lineage>
        <taxon>Bacteria</taxon>
        <taxon>Pseudomonadati</taxon>
        <taxon>Verrucomicrobiota</taxon>
        <taxon>Verrucomicrobiia</taxon>
        <taxon>Verrucomicrobiales</taxon>
        <taxon>Verrucomicrobiaceae</taxon>
        <taxon>Prosthecobacter</taxon>
    </lineage>
</organism>
<dbReference type="Pfam" id="PF01553">
    <property type="entry name" value="Acyltransferase"/>
    <property type="match status" value="1"/>
</dbReference>
<dbReference type="SMART" id="SM00563">
    <property type="entry name" value="PlsC"/>
    <property type="match status" value="1"/>
</dbReference>
<accession>A0ABW0KS27</accession>
<keyword evidence="3 5" id="KW-0012">Acyltransferase</keyword>
<evidence type="ECO:0000313" key="6">
    <source>
        <dbReference type="Proteomes" id="UP001596052"/>
    </source>
</evidence>
<gene>
    <name evidence="5" type="ORF">ACFQDI_14980</name>
</gene>
<keyword evidence="2" id="KW-0808">Transferase</keyword>
<dbReference type="InterPro" id="IPR002123">
    <property type="entry name" value="Plipid/glycerol_acylTrfase"/>
</dbReference>
<comment type="pathway">
    <text evidence="1">Lipid metabolism.</text>
</comment>
<reference evidence="6" key="1">
    <citation type="journal article" date="2019" name="Int. J. Syst. Evol. Microbiol.">
        <title>The Global Catalogue of Microorganisms (GCM) 10K type strain sequencing project: providing services to taxonomists for standard genome sequencing and annotation.</title>
        <authorList>
            <consortium name="The Broad Institute Genomics Platform"/>
            <consortium name="The Broad Institute Genome Sequencing Center for Infectious Disease"/>
            <person name="Wu L."/>
            <person name="Ma J."/>
        </authorList>
    </citation>
    <scope>NUCLEOTIDE SEQUENCE [LARGE SCALE GENOMIC DNA]</scope>
    <source>
        <strain evidence="6">CGMCC 4.1469</strain>
    </source>
</reference>
<dbReference type="SUPFAM" id="SSF69593">
    <property type="entry name" value="Glycerol-3-phosphate (1)-acyltransferase"/>
    <property type="match status" value="1"/>
</dbReference>
<comment type="caution">
    <text evidence="5">The sequence shown here is derived from an EMBL/GenBank/DDBJ whole genome shotgun (WGS) entry which is preliminary data.</text>
</comment>
<keyword evidence="6" id="KW-1185">Reference proteome</keyword>
<name>A0ABW0KS27_9BACT</name>
<dbReference type="PANTHER" id="PTHR10434">
    <property type="entry name" value="1-ACYL-SN-GLYCEROL-3-PHOSPHATE ACYLTRANSFERASE"/>
    <property type="match status" value="1"/>
</dbReference>
<dbReference type="Proteomes" id="UP001596052">
    <property type="component" value="Unassembled WGS sequence"/>
</dbReference>
<sequence>MIRSLIAGSLRMFSGSVARWQGCAPELVQRVYFANHTSNLDGPVLWASLPPPIRAVTRLIGAKDYWSVGRVRPFLACHVFNAVLIERKKPTPDANPLVEMVNALGDRHSLILFPEGGRHSGDEPQPFKPGLYHLAKKRPDVQLVPVWMENLNRILPKGEVLPVPVLGSVTFGEPIRLEDEESKPDFLVRAREAVMRLRRV</sequence>
<evidence type="ECO:0000256" key="2">
    <source>
        <dbReference type="ARBA" id="ARBA00022679"/>
    </source>
</evidence>
<dbReference type="PANTHER" id="PTHR10434:SF11">
    <property type="entry name" value="1-ACYL-SN-GLYCEROL-3-PHOSPHATE ACYLTRANSFERASE"/>
    <property type="match status" value="1"/>
</dbReference>
<dbReference type="RefSeq" id="WP_377168141.1">
    <property type="nucleotide sequence ID" value="NZ_JBHSMQ010000005.1"/>
</dbReference>
<evidence type="ECO:0000256" key="1">
    <source>
        <dbReference type="ARBA" id="ARBA00005189"/>
    </source>
</evidence>
<dbReference type="CDD" id="cd07989">
    <property type="entry name" value="LPLAT_AGPAT-like"/>
    <property type="match status" value="1"/>
</dbReference>
<evidence type="ECO:0000256" key="3">
    <source>
        <dbReference type="ARBA" id="ARBA00023315"/>
    </source>
</evidence>
<protein>
    <submittedName>
        <fullName evidence="5">Lysophospholipid acyltransferase family protein</fullName>
    </submittedName>
</protein>